<organism evidence="1 2">
    <name type="scientific">Geobacillus stearothermophilus</name>
    <name type="common">Bacillus stearothermophilus</name>
    <dbReference type="NCBI Taxonomy" id="1422"/>
    <lineage>
        <taxon>Bacteria</taxon>
        <taxon>Bacillati</taxon>
        <taxon>Bacillota</taxon>
        <taxon>Bacilli</taxon>
        <taxon>Bacillales</taxon>
        <taxon>Anoxybacillaceae</taxon>
        <taxon>Geobacillus</taxon>
    </lineage>
</organism>
<accession>A0A150MAX1</accession>
<evidence type="ECO:0000313" key="1">
    <source>
        <dbReference type="EMBL" id="KYD21495.1"/>
    </source>
</evidence>
<dbReference type="Proteomes" id="UP000075424">
    <property type="component" value="Unassembled WGS sequence"/>
</dbReference>
<reference evidence="1 2" key="1">
    <citation type="submission" date="2016-01" db="EMBL/GenBank/DDBJ databases">
        <title>Draft Genome Sequences of Seven Thermophilic Sporeformers Isolated from Foods.</title>
        <authorList>
            <person name="Berendsen E.M."/>
            <person name="Wells-Bennik M.H."/>
            <person name="Krawcyk A.O."/>
            <person name="De Jong A."/>
            <person name="Holsappel S."/>
            <person name="Eijlander R.T."/>
            <person name="Kuipers O.P."/>
        </authorList>
    </citation>
    <scope>NUCLEOTIDE SEQUENCE [LARGE SCALE GENOMIC DNA]</scope>
    <source>
        <strain evidence="1 2">B4109</strain>
    </source>
</reference>
<evidence type="ECO:0000313" key="2">
    <source>
        <dbReference type="Proteomes" id="UP000075424"/>
    </source>
</evidence>
<comment type="caution">
    <text evidence="1">The sequence shown here is derived from an EMBL/GenBank/DDBJ whole genome shotgun (WGS) entry which is preliminary data.</text>
</comment>
<name>A0A150MAX1_GEOSE</name>
<dbReference type="PATRIC" id="fig|1422.18.peg.1616"/>
<protein>
    <submittedName>
        <fullName evidence="1">Uncharacterized protein</fullName>
    </submittedName>
</protein>
<dbReference type="EMBL" id="LQYV01000133">
    <property type="protein sequence ID" value="KYD21495.1"/>
    <property type="molecule type" value="Genomic_DNA"/>
</dbReference>
<sequence length="39" mass="4620">MSGFRLKGRRRGMKSVFLGRNVMERIPALNEGNRRRIMK</sequence>
<gene>
    <name evidence="1" type="ORF">B4109_2442</name>
</gene>
<proteinExistence type="predicted"/>
<dbReference type="AlphaFoldDB" id="A0A150MAX1"/>